<gene>
    <name evidence="1" type="ORF">AVDCRST_MAG94-3457</name>
</gene>
<sequence length="52" mass="6191">MRSRFNVYVCARFNRAFWLVARKEELYLTRLLELGPRYTWLPNPDAGRSGLS</sequence>
<evidence type="ECO:0000313" key="1">
    <source>
        <dbReference type="EMBL" id="CAA9362373.1"/>
    </source>
</evidence>
<dbReference type="EMBL" id="CADCTY010001205">
    <property type="protein sequence ID" value="CAA9362373.1"/>
    <property type="molecule type" value="Genomic_DNA"/>
</dbReference>
<proteinExistence type="predicted"/>
<dbReference type="AlphaFoldDB" id="A0A6J4ML06"/>
<organism evidence="1">
    <name type="scientific">uncultured Leptolyngbya sp</name>
    <dbReference type="NCBI Taxonomy" id="332963"/>
    <lineage>
        <taxon>Bacteria</taxon>
        <taxon>Bacillati</taxon>
        <taxon>Cyanobacteriota</taxon>
        <taxon>Cyanophyceae</taxon>
        <taxon>Leptolyngbyales</taxon>
        <taxon>Leptolyngbyaceae</taxon>
        <taxon>Leptolyngbya group</taxon>
        <taxon>Leptolyngbya</taxon>
        <taxon>environmental samples</taxon>
    </lineage>
</organism>
<name>A0A6J4ML06_9CYAN</name>
<protein>
    <submittedName>
        <fullName evidence="1">Uncharacterized protein</fullName>
    </submittedName>
</protein>
<accession>A0A6J4ML06</accession>
<reference evidence="1" key="1">
    <citation type="submission" date="2020-02" db="EMBL/GenBank/DDBJ databases">
        <authorList>
            <person name="Meier V. D."/>
        </authorList>
    </citation>
    <scope>NUCLEOTIDE SEQUENCE</scope>
    <source>
        <strain evidence="1">AVDCRST_MAG94</strain>
    </source>
</reference>